<gene>
    <name evidence="8" type="ORF">SAMN05216218_11297</name>
</gene>
<dbReference type="InterPro" id="IPR001650">
    <property type="entry name" value="Helicase_C-like"/>
</dbReference>
<dbReference type="EMBL" id="FNBK01000012">
    <property type="protein sequence ID" value="SDF96628.1"/>
    <property type="molecule type" value="Genomic_DNA"/>
</dbReference>
<dbReference type="SMART" id="SM00490">
    <property type="entry name" value="HELICc"/>
    <property type="match status" value="1"/>
</dbReference>
<feature type="region of interest" description="Disordered" evidence="5">
    <location>
        <begin position="1"/>
        <end position="34"/>
    </location>
</feature>
<sequence length="593" mass="67767">MSDGGARRNQSPGSTFSIDDASVATEALSEDGPDETTEHLLNVQSHRFSIAQGQQELLSVEEIKDRIKLLDHQLNAAHRALFQMGSGALFADEVGLGKTIEIGMVLKEMDFRDSRDTFLVLTPAQLAPQWQDELQEKFGLEFVCNYDDDFEGFDAHDKIVASVDTAKSKTHRDDVLSRRWDVVVLDEAHHVRNADTQRYELMDAIDYGNAFFATATPIQNDITDLYNVVDLIRPGLLGTEQEFNRRYVADRESAQIKNADDLQRKLKQVMIRNRREETKIDFTNREVHTNVFEPADRERELYDEVTRHVREHYSSQGARHLVLLTLQKEVVSSPYAVEKTVSRWLADKSKQLSRAERQSMEEIQAVVDRMGQTTKQQRLQNVIETIQEQLNTTRVVVFTQFRPTQDAIAESVRTLDEPVHVVNGDLSSKQKAQKVADFEAEGGVMVATDSISEGRNMQFCNVLVNYDLPWNPMKVEQRIGRVDRIGQNREVHVFNMALEDTVEEHVLDKLYGKIDLFNQSIGGLRDILSRMEQSGSDFEQEVFERLRSADSEVELENNFEEMAVDLEENTEAAEKMNDFNQSVFDSFEFEGNA</sequence>
<evidence type="ECO:0000259" key="6">
    <source>
        <dbReference type="PROSITE" id="PS51192"/>
    </source>
</evidence>
<dbReference type="GO" id="GO:0016787">
    <property type="term" value="F:hydrolase activity"/>
    <property type="evidence" value="ECO:0007669"/>
    <property type="project" value="UniProtKB-KW"/>
</dbReference>
<dbReference type="InterPro" id="IPR027417">
    <property type="entry name" value="P-loop_NTPase"/>
</dbReference>
<feature type="domain" description="Helicase ATP-binding" evidence="6">
    <location>
        <begin position="79"/>
        <end position="235"/>
    </location>
</feature>
<keyword evidence="1" id="KW-0547">Nucleotide-binding</keyword>
<keyword evidence="3 8" id="KW-0347">Helicase</keyword>
<feature type="domain" description="Helicase C-terminal" evidence="7">
    <location>
        <begin position="378"/>
        <end position="532"/>
    </location>
</feature>
<dbReference type="InterPro" id="IPR057342">
    <property type="entry name" value="DEXDc_RapA"/>
</dbReference>
<keyword evidence="2" id="KW-0378">Hydrolase</keyword>
<dbReference type="InterPro" id="IPR049730">
    <property type="entry name" value="SNF2/RAD54-like_C"/>
</dbReference>
<dbReference type="STRING" id="660518.SAMN05216218_11297"/>
<dbReference type="InterPro" id="IPR000330">
    <property type="entry name" value="SNF2_N"/>
</dbReference>
<dbReference type="OrthoDB" id="6396at2157"/>
<dbReference type="InterPro" id="IPR038718">
    <property type="entry name" value="SNF2-like_sf"/>
</dbReference>
<evidence type="ECO:0000256" key="4">
    <source>
        <dbReference type="ARBA" id="ARBA00022840"/>
    </source>
</evidence>
<evidence type="ECO:0000259" key="7">
    <source>
        <dbReference type="PROSITE" id="PS51194"/>
    </source>
</evidence>
<evidence type="ECO:0000256" key="2">
    <source>
        <dbReference type="ARBA" id="ARBA00022801"/>
    </source>
</evidence>
<dbReference type="Gene3D" id="3.40.50.300">
    <property type="entry name" value="P-loop containing nucleotide triphosphate hydrolases"/>
    <property type="match status" value="1"/>
</dbReference>
<dbReference type="CDD" id="cd18793">
    <property type="entry name" value="SF2_C_SNF"/>
    <property type="match status" value="1"/>
</dbReference>
<dbReference type="PROSITE" id="PS51194">
    <property type="entry name" value="HELICASE_CTER"/>
    <property type="match status" value="1"/>
</dbReference>
<protein>
    <submittedName>
        <fullName evidence="8">Helicase conserved C-terminal domain-containing protein</fullName>
    </submittedName>
</protein>
<dbReference type="Gene3D" id="3.40.50.10810">
    <property type="entry name" value="Tandem AAA-ATPase domain"/>
    <property type="match status" value="1"/>
</dbReference>
<dbReference type="SMART" id="SM00487">
    <property type="entry name" value="DEXDc"/>
    <property type="match status" value="1"/>
</dbReference>
<dbReference type="Pfam" id="PF00271">
    <property type="entry name" value="Helicase_C"/>
    <property type="match status" value="1"/>
</dbReference>
<keyword evidence="9" id="KW-1185">Reference proteome</keyword>
<evidence type="ECO:0000313" key="8">
    <source>
        <dbReference type="EMBL" id="SDF96628.1"/>
    </source>
</evidence>
<accession>A0A1G7QDR8</accession>
<reference evidence="9" key="1">
    <citation type="submission" date="2016-10" db="EMBL/GenBank/DDBJ databases">
        <authorList>
            <person name="Varghese N."/>
            <person name="Submissions S."/>
        </authorList>
    </citation>
    <scope>NUCLEOTIDE SEQUENCE [LARGE SCALE GENOMIC DNA]</scope>
    <source>
        <strain evidence="9">IBRC-M 10760</strain>
    </source>
</reference>
<keyword evidence="4" id="KW-0067">ATP-binding</keyword>
<dbReference type="SUPFAM" id="SSF52540">
    <property type="entry name" value="P-loop containing nucleoside triphosphate hydrolases"/>
    <property type="match status" value="2"/>
</dbReference>
<dbReference type="CDD" id="cd18011">
    <property type="entry name" value="DEXDc_RapA"/>
    <property type="match status" value="1"/>
</dbReference>
<name>A0A1G7QDR8_9EURY</name>
<evidence type="ECO:0000256" key="5">
    <source>
        <dbReference type="SAM" id="MobiDB-lite"/>
    </source>
</evidence>
<proteinExistence type="predicted"/>
<evidence type="ECO:0000313" key="9">
    <source>
        <dbReference type="Proteomes" id="UP000199076"/>
    </source>
</evidence>
<evidence type="ECO:0000256" key="1">
    <source>
        <dbReference type="ARBA" id="ARBA00022741"/>
    </source>
</evidence>
<dbReference type="PANTHER" id="PTHR10799">
    <property type="entry name" value="SNF2/RAD54 HELICASE FAMILY"/>
    <property type="match status" value="1"/>
</dbReference>
<organism evidence="8 9">
    <name type="scientific">Halorientalis regularis</name>
    <dbReference type="NCBI Taxonomy" id="660518"/>
    <lineage>
        <taxon>Archaea</taxon>
        <taxon>Methanobacteriati</taxon>
        <taxon>Methanobacteriota</taxon>
        <taxon>Stenosarchaea group</taxon>
        <taxon>Halobacteria</taxon>
        <taxon>Halobacteriales</taxon>
        <taxon>Haloarculaceae</taxon>
        <taxon>Halorientalis</taxon>
    </lineage>
</organism>
<dbReference type="GO" id="GO:0004386">
    <property type="term" value="F:helicase activity"/>
    <property type="evidence" value="ECO:0007669"/>
    <property type="project" value="UniProtKB-KW"/>
</dbReference>
<dbReference type="AlphaFoldDB" id="A0A1G7QDR8"/>
<dbReference type="Proteomes" id="UP000199076">
    <property type="component" value="Unassembled WGS sequence"/>
</dbReference>
<dbReference type="PROSITE" id="PS51192">
    <property type="entry name" value="HELICASE_ATP_BIND_1"/>
    <property type="match status" value="1"/>
</dbReference>
<dbReference type="RefSeq" id="WP_092693914.1">
    <property type="nucleotide sequence ID" value="NZ_FNBK01000012.1"/>
</dbReference>
<evidence type="ECO:0000256" key="3">
    <source>
        <dbReference type="ARBA" id="ARBA00022806"/>
    </source>
</evidence>
<dbReference type="GO" id="GO:0140097">
    <property type="term" value="F:catalytic activity, acting on DNA"/>
    <property type="evidence" value="ECO:0007669"/>
    <property type="project" value="UniProtKB-ARBA"/>
</dbReference>
<feature type="compositionally biased region" description="Polar residues" evidence="5">
    <location>
        <begin position="8"/>
        <end position="17"/>
    </location>
</feature>
<dbReference type="Pfam" id="PF00176">
    <property type="entry name" value="SNF2-rel_dom"/>
    <property type="match status" value="1"/>
</dbReference>
<dbReference type="InterPro" id="IPR014001">
    <property type="entry name" value="Helicase_ATP-bd"/>
</dbReference>
<dbReference type="GO" id="GO:0005524">
    <property type="term" value="F:ATP binding"/>
    <property type="evidence" value="ECO:0007669"/>
    <property type="project" value="UniProtKB-KW"/>
</dbReference>